<dbReference type="PANTHER" id="PTHR34451:SF7">
    <property type="entry name" value="PHD FINGER FAMILY PROTEIN"/>
    <property type="match status" value="1"/>
</dbReference>
<protein>
    <recommendedName>
        <fullName evidence="4">Zinc finger PHD-type domain-containing protein</fullName>
    </recommendedName>
</protein>
<evidence type="ECO:0008006" key="4">
    <source>
        <dbReference type="Google" id="ProtNLM"/>
    </source>
</evidence>
<name>A0A9R0K5A2_SPIOL</name>
<reference evidence="2" key="1">
    <citation type="journal article" date="2021" name="Nat. Commun.">
        <title>Genomic analyses provide insights into spinach domestication and the genetic basis of agronomic traits.</title>
        <authorList>
            <person name="Cai X."/>
            <person name="Sun X."/>
            <person name="Xu C."/>
            <person name="Sun H."/>
            <person name="Wang X."/>
            <person name="Ge C."/>
            <person name="Zhang Z."/>
            <person name="Wang Q."/>
            <person name="Fei Z."/>
            <person name="Jiao C."/>
            <person name="Wang Q."/>
        </authorList>
    </citation>
    <scope>NUCLEOTIDE SEQUENCE [LARGE SCALE GENOMIC DNA]</scope>
    <source>
        <strain evidence="2">cv. Varoflay</strain>
    </source>
</reference>
<dbReference type="PANTHER" id="PTHR34451">
    <property type="entry name" value="PHD FINGER FAMILY PROTEIN"/>
    <property type="match status" value="1"/>
</dbReference>
<feature type="compositionally biased region" description="Gly residues" evidence="1">
    <location>
        <begin position="142"/>
        <end position="154"/>
    </location>
</feature>
<feature type="region of interest" description="Disordered" evidence="1">
    <location>
        <begin position="132"/>
        <end position="161"/>
    </location>
</feature>
<sequence length="296" mass="31769">MSQNPPQQPQPSLSTVSASGKRCFTCNSDDHWVLHNVKSRDNECRKYCTSCVLNLYRTSFCPTCFNLHDPNSLLPPPIASSSSSINNRNLTCLKCSSISHSTCVPPKIPKSPYLCTTCSNPSLKFFDLKKPRKFRDQPPSNGGCGSGSSSGGGEEPQPQQRQVIDERAAKVFLLAAKISAITMNKAVALARTEAERKIEGAALARKRAKEAIDHFVFLSSKMVHSKQQRRDVVLGSGPSLSPRNVALGSGPRPYSEATKSDNNGVGRVGIGNGNRSLAAVPVVQSNGGTNGKENAV</sequence>
<dbReference type="KEGG" id="soe:110797248"/>
<evidence type="ECO:0000256" key="1">
    <source>
        <dbReference type="SAM" id="MobiDB-lite"/>
    </source>
</evidence>
<dbReference type="GeneID" id="110797248"/>
<evidence type="ECO:0000313" key="2">
    <source>
        <dbReference type="Proteomes" id="UP000813463"/>
    </source>
</evidence>
<keyword evidence="2" id="KW-1185">Reference proteome</keyword>
<proteinExistence type="predicted"/>
<accession>A0A9R0K5A2</accession>
<reference evidence="3" key="2">
    <citation type="submission" date="2025-08" db="UniProtKB">
        <authorList>
            <consortium name="RefSeq"/>
        </authorList>
    </citation>
    <scope>IDENTIFICATION</scope>
    <source>
        <tissue evidence="3">Leaf</tissue>
    </source>
</reference>
<feature type="region of interest" description="Disordered" evidence="1">
    <location>
        <begin position="243"/>
        <end position="270"/>
    </location>
</feature>
<dbReference type="RefSeq" id="XP_021858030.2">
    <property type="nucleotide sequence ID" value="XM_022002338.2"/>
</dbReference>
<dbReference type="Proteomes" id="UP000813463">
    <property type="component" value="Chromosome 4"/>
</dbReference>
<dbReference type="AlphaFoldDB" id="A0A9R0K5A2"/>
<organism evidence="2 3">
    <name type="scientific">Spinacia oleracea</name>
    <name type="common">Spinach</name>
    <dbReference type="NCBI Taxonomy" id="3562"/>
    <lineage>
        <taxon>Eukaryota</taxon>
        <taxon>Viridiplantae</taxon>
        <taxon>Streptophyta</taxon>
        <taxon>Embryophyta</taxon>
        <taxon>Tracheophyta</taxon>
        <taxon>Spermatophyta</taxon>
        <taxon>Magnoliopsida</taxon>
        <taxon>eudicotyledons</taxon>
        <taxon>Gunneridae</taxon>
        <taxon>Pentapetalae</taxon>
        <taxon>Caryophyllales</taxon>
        <taxon>Chenopodiaceae</taxon>
        <taxon>Chenopodioideae</taxon>
        <taxon>Anserineae</taxon>
        <taxon>Spinacia</taxon>
    </lineage>
</organism>
<evidence type="ECO:0000313" key="3">
    <source>
        <dbReference type="RefSeq" id="XP_021858030.2"/>
    </source>
</evidence>
<gene>
    <name evidence="3" type="primary">LOC110797248</name>
</gene>